<name>A0ABS4DPB1_9GAMM</name>
<gene>
    <name evidence="10" type="ORF">J7I44_11195</name>
</gene>
<sequence length="1019" mass="111932">MNKLHKLHGALPRPTALTVALALGLGLTGLAHGQSTTGTIFGTAPVAAGETVVVQGAGGATREVAVDASGRYSVTVPVGRYTVTLRKDGQVLATQENVGVSPGAGTQVPFAAATADNAQNLGTVQVVASALPAIDVTSVNSSTIITAADLQKLPVTRSAEAIALLAPGTVKGSSYFANAVAFGGSSVSENAYYVNGYNTGEPYRNIGGFQLPYGAIDQQETLTGGYDAKYGRSDGGVINQIGKRGTNEWHFGGQVVWEPKYLQASPRNRYYASGALPPPTGALEYQWADPDLVGALHQYRSDNKQWETVYSAYLGGPLIKDKLFMFLAAETTKTGYTTVGTDTTERVSYNRDKNTKFYGKLDWNITDNNVLELTALKNNQTTGTGSTYYFDYATLSPGAFAAPNDITKDNADFYIGHFTSYITDNATLSIVYGKADFKNPNIYGNRSELPFISNPQYQDPTKVPAGTPATGISNSQTNSSWLSSDATNGTHGLRVDFDYRLGDHDLAVGIDNMHYEATNQGQSQINPFNPAIDYFWSYRSNGTVRQYKIGWQTSMSMDQKAWYIQDTWQVSPNVLLKVGLRNDHFTNYNDRGDAFVDMKNQWEPRIGVSWDVNGDSSFKVYGNVGRYYLALPDNAAERAANISTYTWQTYDYTSVDANGIPQGLTPVGGLVSPDGEFGLPKDPEQVTARNLKPEYLDEFIVGFDKQLNDNWNYGAKAMWRDLKTAIDDECSPYRIAGKMGIAPGGEYTYDNYLAIVNSGYYNSLLGPAYCRLINPGQTNTMLIRADEGSGLPDQLVSMTQEDWGFTQGVKRKTGSLNLYLEHPFDGKWQARVDYTYSRGFGNTEGQVRSDFGQGDVSKTEDWDAWQLMDGQNGELFNVRKHQLRIRGAYSFTPEWLVSGTALIQSGVAESCLGYYGPTADQDPTAYGPDYHWCGGRKSPPGETHTPWTKQINVGMQYMPAFADHKLAFKLDVFNLLNEQRATQTYPTRDTDPGFIDNQFHTPVTFEPPRYVRLSVSYDY</sequence>
<evidence type="ECO:0000256" key="6">
    <source>
        <dbReference type="ARBA" id="ARBA00023237"/>
    </source>
</evidence>
<evidence type="ECO:0000256" key="5">
    <source>
        <dbReference type="ARBA" id="ARBA00023136"/>
    </source>
</evidence>
<evidence type="ECO:0000313" key="10">
    <source>
        <dbReference type="EMBL" id="MBP1474865.1"/>
    </source>
</evidence>
<dbReference type="PANTHER" id="PTHR30069">
    <property type="entry name" value="TONB-DEPENDENT OUTER MEMBRANE RECEPTOR"/>
    <property type="match status" value="1"/>
</dbReference>
<proteinExistence type="predicted"/>
<dbReference type="Proteomes" id="UP000823790">
    <property type="component" value="Unassembled WGS sequence"/>
</dbReference>
<keyword evidence="10" id="KW-0675">Receptor</keyword>
<dbReference type="PROSITE" id="PS00430">
    <property type="entry name" value="TONB_DEPENDENT_REC_1"/>
    <property type="match status" value="1"/>
</dbReference>
<evidence type="ECO:0000256" key="2">
    <source>
        <dbReference type="ARBA" id="ARBA00022448"/>
    </source>
</evidence>
<dbReference type="InterPro" id="IPR013784">
    <property type="entry name" value="Carb-bd-like_fold"/>
</dbReference>
<dbReference type="Pfam" id="PF07715">
    <property type="entry name" value="Plug"/>
    <property type="match status" value="1"/>
</dbReference>
<evidence type="ECO:0000256" key="3">
    <source>
        <dbReference type="ARBA" id="ARBA00022452"/>
    </source>
</evidence>
<dbReference type="InterPro" id="IPR036942">
    <property type="entry name" value="Beta-barrel_TonB_sf"/>
</dbReference>
<evidence type="ECO:0000256" key="4">
    <source>
        <dbReference type="ARBA" id="ARBA00022692"/>
    </source>
</evidence>
<evidence type="ECO:0000259" key="8">
    <source>
        <dbReference type="Pfam" id="PF07715"/>
    </source>
</evidence>
<evidence type="ECO:0000313" key="11">
    <source>
        <dbReference type="Proteomes" id="UP000823790"/>
    </source>
</evidence>
<dbReference type="InterPro" id="IPR012910">
    <property type="entry name" value="Plug_dom"/>
</dbReference>
<dbReference type="Pfam" id="PF25183">
    <property type="entry name" value="OMP_b-brl_4"/>
    <property type="match status" value="1"/>
</dbReference>
<feature type="domain" description="TonB-dependent transporter Oar-like beta-barrel" evidence="9">
    <location>
        <begin position="347"/>
        <end position="594"/>
    </location>
</feature>
<dbReference type="PANTHER" id="PTHR30069:SF46">
    <property type="entry name" value="OAR PROTEIN"/>
    <property type="match status" value="1"/>
</dbReference>
<keyword evidence="4" id="KW-0812">Transmembrane</keyword>
<accession>A0ABS4DPB1</accession>
<dbReference type="InterPro" id="IPR037066">
    <property type="entry name" value="Plug_dom_sf"/>
</dbReference>
<comment type="subcellular location">
    <subcellularLocation>
        <location evidence="1">Cell outer membrane</location>
        <topology evidence="1">Multi-pass membrane protein</topology>
    </subcellularLocation>
</comment>
<dbReference type="SUPFAM" id="SSF49452">
    <property type="entry name" value="Starch-binding domain-like"/>
    <property type="match status" value="1"/>
</dbReference>
<feature type="domain" description="TonB-dependent receptor plug" evidence="8">
    <location>
        <begin position="139"/>
        <end position="236"/>
    </location>
</feature>
<keyword evidence="6" id="KW-0998">Cell outer membrane</keyword>
<protein>
    <submittedName>
        <fullName evidence="10">TonB-dependent receptor</fullName>
    </submittedName>
</protein>
<keyword evidence="2" id="KW-0813">Transport</keyword>
<reference evidence="10 11" key="1">
    <citation type="submission" date="2021-04" db="EMBL/GenBank/DDBJ databases">
        <authorList>
            <person name="Huq M.A."/>
        </authorList>
    </citation>
    <scope>NUCLEOTIDE SEQUENCE [LARGE SCALE GENOMIC DNA]</scope>
    <source>
        <strain evidence="10 11">MAH-13</strain>
    </source>
</reference>
<dbReference type="Gene3D" id="2.60.40.1120">
    <property type="entry name" value="Carboxypeptidase-like, regulatory domain"/>
    <property type="match status" value="1"/>
</dbReference>
<keyword evidence="11" id="KW-1185">Reference proteome</keyword>
<dbReference type="InterPro" id="IPR057601">
    <property type="entry name" value="Oar-like_b-barrel"/>
</dbReference>
<dbReference type="EMBL" id="JAGJRS010000021">
    <property type="protein sequence ID" value="MBP1474865.1"/>
    <property type="molecule type" value="Genomic_DNA"/>
</dbReference>
<dbReference type="Gene3D" id="2.40.170.20">
    <property type="entry name" value="TonB-dependent receptor, beta-barrel domain"/>
    <property type="match status" value="1"/>
</dbReference>
<dbReference type="Gene3D" id="2.170.130.10">
    <property type="entry name" value="TonB-dependent receptor, plug domain"/>
    <property type="match status" value="1"/>
</dbReference>
<dbReference type="InterPro" id="IPR039426">
    <property type="entry name" value="TonB-dep_rcpt-like"/>
</dbReference>
<feature type="region of interest" description="Disordered" evidence="7">
    <location>
        <begin position="462"/>
        <end position="483"/>
    </location>
</feature>
<dbReference type="RefSeq" id="WP_209620502.1">
    <property type="nucleotide sequence ID" value="NZ_JAGJRS010000021.1"/>
</dbReference>
<evidence type="ECO:0000259" key="9">
    <source>
        <dbReference type="Pfam" id="PF25183"/>
    </source>
</evidence>
<organism evidence="10 11">
    <name type="scientific">Frateuria flava</name>
    <dbReference type="NCBI Taxonomy" id="2821489"/>
    <lineage>
        <taxon>Bacteria</taxon>
        <taxon>Pseudomonadati</taxon>
        <taxon>Pseudomonadota</taxon>
        <taxon>Gammaproteobacteria</taxon>
        <taxon>Lysobacterales</taxon>
        <taxon>Rhodanobacteraceae</taxon>
        <taxon>Frateuria</taxon>
    </lineage>
</organism>
<keyword evidence="5" id="KW-0472">Membrane</keyword>
<feature type="compositionally biased region" description="Low complexity" evidence="7">
    <location>
        <begin position="473"/>
        <end position="483"/>
    </location>
</feature>
<evidence type="ECO:0000256" key="1">
    <source>
        <dbReference type="ARBA" id="ARBA00004571"/>
    </source>
</evidence>
<dbReference type="SUPFAM" id="SSF56935">
    <property type="entry name" value="Porins"/>
    <property type="match status" value="1"/>
</dbReference>
<evidence type="ECO:0000256" key="7">
    <source>
        <dbReference type="SAM" id="MobiDB-lite"/>
    </source>
</evidence>
<dbReference type="InterPro" id="IPR010916">
    <property type="entry name" value="TonB_box_CS"/>
</dbReference>
<comment type="caution">
    <text evidence="10">The sequence shown here is derived from an EMBL/GenBank/DDBJ whole genome shotgun (WGS) entry which is preliminary data.</text>
</comment>
<keyword evidence="3" id="KW-1134">Transmembrane beta strand</keyword>